<feature type="transmembrane region" description="Helical" evidence="1">
    <location>
        <begin position="108"/>
        <end position="128"/>
    </location>
</feature>
<sequence length="144" mass="17028">MRVLSKLIEVDLGNIESFKENLKENKYLKVITHANNIVEVYPKYLSSFPFSSKRKSSLNYYYKLVFKDKKVKVDYVLQKQIYYSLIFELVSVVLFSVLLIFYPKLFGLLVIFILALIFTIFNTFISFFKAKSFLKNEVLKGKYI</sequence>
<keyword evidence="1" id="KW-1133">Transmembrane helix</keyword>
<evidence type="ECO:0000313" key="3">
    <source>
        <dbReference type="Proteomes" id="UP000321080"/>
    </source>
</evidence>
<dbReference type="EMBL" id="VRKQ01000020">
    <property type="protein sequence ID" value="TXG34848.1"/>
    <property type="molecule type" value="Genomic_DNA"/>
</dbReference>
<feature type="transmembrane region" description="Helical" evidence="1">
    <location>
        <begin position="81"/>
        <end position="102"/>
    </location>
</feature>
<evidence type="ECO:0000313" key="2">
    <source>
        <dbReference type="EMBL" id="TXG34848.1"/>
    </source>
</evidence>
<dbReference type="RefSeq" id="WP_147769846.1">
    <property type="nucleotide sequence ID" value="NZ_VRKQ01000020.1"/>
</dbReference>
<accession>A0A5C7GEK6</accession>
<name>A0A5C7GEK6_9FLAO</name>
<keyword evidence="1" id="KW-0472">Membrane</keyword>
<protein>
    <submittedName>
        <fullName evidence="2">DUF4126 domain-containing protein</fullName>
    </submittedName>
</protein>
<proteinExistence type="predicted"/>
<keyword evidence="3" id="KW-1185">Reference proteome</keyword>
<organism evidence="2 3">
    <name type="scientific">Seonamhaeicola maritimus</name>
    <dbReference type="NCBI Taxonomy" id="2591822"/>
    <lineage>
        <taxon>Bacteria</taxon>
        <taxon>Pseudomonadati</taxon>
        <taxon>Bacteroidota</taxon>
        <taxon>Flavobacteriia</taxon>
        <taxon>Flavobacteriales</taxon>
        <taxon>Flavobacteriaceae</taxon>
    </lineage>
</organism>
<keyword evidence="1" id="KW-0812">Transmembrane</keyword>
<dbReference type="AlphaFoldDB" id="A0A5C7GEK6"/>
<dbReference type="Proteomes" id="UP000321080">
    <property type="component" value="Unassembled WGS sequence"/>
</dbReference>
<comment type="caution">
    <text evidence="2">The sequence shown here is derived from an EMBL/GenBank/DDBJ whole genome shotgun (WGS) entry which is preliminary data.</text>
</comment>
<evidence type="ECO:0000256" key="1">
    <source>
        <dbReference type="SAM" id="Phobius"/>
    </source>
</evidence>
<gene>
    <name evidence="2" type="ORF">FUA22_17250</name>
</gene>
<reference evidence="2 3" key="1">
    <citation type="submission" date="2019-08" db="EMBL/GenBank/DDBJ databases">
        <title>Seonamhaeicola sediminis sp. nov., isolated from marine sediment.</title>
        <authorList>
            <person name="Cao W.R."/>
        </authorList>
    </citation>
    <scope>NUCLEOTIDE SEQUENCE [LARGE SCALE GENOMIC DNA]</scope>
    <source>
        <strain evidence="2 3">1505</strain>
    </source>
</reference>